<dbReference type="GO" id="GO:0004519">
    <property type="term" value="F:endonuclease activity"/>
    <property type="evidence" value="ECO:0007669"/>
    <property type="project" value="UniProtKB-KW"/>
</dbReference>
<dbReference type="InterPro" id="IPR005537">
    <property type="entry name" value="RAMP_III_fam"/>
</dbReference>
<dbReference type="Pfam" id="PF03787">
    <property type="entry name" value="RAMPs"/>
    <property type="match status" value="1"/>
</dbReference>
<reference evidence="10 11" key="2">
    <citation type="journal article" date="2011" name="Stand. Genomic Sci.">
        <title>Complete genome sequence of Staphylothermus hellenicus P8.</title>
        <authorList>
            <person name="Anderson I."/>
            <person name="Wirth R."/>
            <person name="Lucas S."/>
            <person name="Copeland A."/>
            <person name="Lapidus A."/>
            <person name="Cheng J.F."/>
            <person name="Goodwin L."/>
            <person name="Pitluck S."/>
            <person name="Davenport K."/>
            <person name="Detter J.C."/>
            <person name="Han C."/>
            <person name="Tapia R."/>
            <person name="Land M."/>
            <person name="Hauser L."/>
            <person name="Pati A."/>
            <person name="Mikhailova N."/>
            <person name="Woyke T."/>
            <person name="Klenk H.P."/>
            <person name="Kyrpides N."/>
            <person name="Ivanova N."/>
        </authorList>
    </citation>
    <scope>NUCLEOTIDE SEQUENCE [LARGE SCALE GENOMIC DNA]</scope>
    <source>
        <strain evidence="11">DSM 12710 / JCM 10830 / BK20S6-10-b1 / P8</strain>
    </source>
</reference>
<dbReference type="AlphaFoldDB" id="D7DBU2"/>
<evidence type="ECO:0000313" key="10">
    <source>
        <dbReference type="EMBL" id="ADI31639.1"/>
    </source>
</evidence>
<reference evidence="11" key="1">
    <citation type="submission" date="2010-05" db="EMBL/GenBank/DDBJ databases">
        <title>Complete sequence of Staphylothermus hellenicus DSM 12710.</title>
        <authorList>
            <consortium name="US DOE Joint Genome Institute"/>
            <person name="Lucas S."/>
            <person name="Copeland A."/>
            <person name="Lapidus A."/>
            <person name="Cheng J.-F."/>
            <person name="Bruce D."/>
            <person name="Goodwin L."/>
            <person name="Pitluck S."/>
            <person name="Davenport K."/>
            <person name="Detter J.C."/>
            <person name="Han C."/>
            <person name="Tapia R."/>
            <person name="Larimer F."/>
            <person name="Land M."/>
            <person name="Hauser L."/>
            <person name="Kyrpides N."/>
            <person name="Mikhailova N."/>
            <person name="Anderson I.J."/>
            <person name="Woyke T."/>
        </authorList>
    </citation>
    <scope>NUCLEOTIDE SEQUENCE [LARGE SCALE GENOMIC DNA]</scope>
    <source>
        <strain evidence="11">DSM 12710 / JCM 10830 / BK20S6-10-b1 / P8</strain>
    </source>
</reference>
<dbReference type="KEGG" id="shc:Shell_0508"/>
<keyword evidence="11" id="KW-1185">Reference proteome</keyword>
<organism evidence="10 11">
    <name type="scientific">Staphylothermus hellenicus (strain DSM 12710 / JCM 10830 / BK20S6-10-b1 / P8)</name>
    <dbReference type="NCBI Taxonomy" id="591019"/>
    <lineage>
        <taxon>Archaea</taxon>
        <taxon>Thermoproteota</taxon>
        <taxon>Thermoprotei</taxon>
        <taxon>Desulfurococcales</taxon>
        <taxon>Desulfurococcaceae</taxon>
        <taxon>Staphylothermus</taxon>
    </lineage>
</organism>
<evidence type="ECO:0000256" key="1">
    <source>
        <dbReference type="ARBA" id="ARBA00006342"/>
    </source>
</evidence>
<protein>
    <recommendedName>
        <fullName evidence="2">CRISPR system Cms endoribonuclease Csm3</fullName>
    </recommendedName>
    <alternativeName>
        <fullName evidence="8">CRISPR type III A-associated RAMP protein Csm3</fullName>
    </alternativeName>
</protein>
<feature type="domain" description="CRISPR type III-associated protein" evidence="9">
    <location>
        <begin position="54"/>
        <end position="259"/>
    </location>
</feature>
<evidence type="ECO:0000256" key="8">
    <source>
        <dbReference type="ARBA" id="ARBA00033183"/>
    </source>
</evidence>
<keyword evidence="7" id="KW-0051">Antiviral defense</keyword>
<evidence type="ECO:0000256" key="4">
    <source>
        <dbReference type="ARBA" id="ARBA00022759"/>
    </source>
</evidence>
<dbReference type="GO" id="GO:0051607">
    <property type="term" value="P:defense response to virus"/>
    <property type="evidence" value="ECO:0007669"/>
    <property type="project" value="UniProtKB-KW"/>
</dbReference>
<dbReference type="PANTHER" id="PTHR35579:SF6">
    <property type="entry name" value="DUF324 DOMAIN-CONTAINING PROTEIN"/>
    <property type="match status" value="1"/>
</dbReference>
<dbReference type="STRING" id="591019.Shell_0508"/>
<accession>D7DBU2</accession>
<evidence type="ECO:0000256" key="5">
    <source>
        <dbReference type="ARBA" id="ARBA00022801"/>
    </source>
</evidence>
<evidence type="ECO:0000259" key="9">
    <source>
        <dbReference type="Pfam" id="PF03787"/>
    </source>
</evidence>
<evidence type="ECO:0000256" key="6">
    <source>
        <dbReference type="ARBA" id="ARBA00022884"/>
    </source>
</evidence>
<keyword evidence="3" id="KW-0540">Nuclease</keyword>
<dbReference type="Proteomes" id="UP000002573">
    <property type="component" value="Chromosome"/>
</dbReference>
<dbReference type="InterPro" id="IPR052216">
    <property type="entry name" value="CRISPR_Csm3_endoribonuclease"/>
</dbReference>
<dbReference type="EMBL" id="CP002051">
    <property type="protein sequence ID" value="ADI31639.1"/>
    <property type="molecule type" value="Genomic_DNA"/>
</dbReference>
<dbReference type="GO" id="GO:0003723">
    <property type="term" value="F:RNA binding"/>
    <property type="evidence" value="ECO:0007669"/>
    <property type="project" value="UniProtKB-KW"/>
</dbReference>
<dbReference type="NCBIfam" id="TIGR02582">
    <property type="entry name" value="cas7_TM1809"/>
    <property type="match status" value="1"/>
</dbReference>
<evidence type="ECO:0000256" key="2">
    <source>
        <dbReference type="ARBA" id="ARBA00022150"/>
    </source>
</evidence>
<keyword evidence="5" id="KW-0378">Hydrolase</keyword>
<name>D7DBU2_STAHD</name>
<keyword evidence="6" id="KW-0694">RNA-binding</keyword>
<keyword evidence="4" id="KW-0255">Endonuclease</keyword>
<dbReference type="GO" id="GO:0016787">
    <property type="term" value="F:hydrolase activity"/>
    <property type="evidence" value="ECO:0007669"/>
    <property type="project" value="UniProtKB-KW"/>
</dbReference>
<gene>
    <name evidence="10" type="ordered locus">Shell_0508</name>
</gene>
<sequence length="317" mass="36263">MMSQEQYIRRKLIGVVEIRFKLINKTGLLIQSPLAKTTIGGHDIQPMFIVKNYGNITKDNQVYEVGEIEVPYIPGSSLKGRIRSLLEIYEGAPLYSSDNKIYIHVRDIAKNWCTDLEHALDNLFGSPSVDLSKIAKKNRDLYNEILEKYAPTRLIVEDIYPSTEYISKLLDKGALSKEAFIEEKTENSIDRITSAANPRTILRIKPDVEFKGAFRILLYDVDCSNDKIREYIKLLFTGMKLLEDTYLGGFGTRGYGKVEFKVISIKLKKPEYYETGNKQHMVDLLERIKLGKTDVETLLSKTNEIAGEIFKEIKCSQ</sequence>
<comment type="similarity">
    <text evidence="1">Belongs to the CRISPR-associated Csm3 family.</text>
</comment>
<dbReference type="PANTHER" id="PTHR35579">
    <property type="entry name" value="CRISPR SYSTEM CMS ENDORIBONUCLEASE CSM3"/>
    <property type="match status" value="1"/>
</dbReference>
<evidence type="ECO:0000256" key="3">
    <source>
        <dbReference type="ARBA" id="ARBA00022722"/>
    </source>
</evidence>
<dbReference type="OrthoDB" id="44077at2157"/>
<evidence type="ECO:0000256" key="7">
    <source>
        <dbReference type="ARBA" id="ARBA00023118"/>
    </source>
</evidence>
<evidence type="ECO:0000313" key="11">
    <source>
        <dbReference type="Proteomes" id="UP000002573"/>
    </source>
</evidence>
<proteinExistence type="inferred from homology"/>
<dbReference type="InterPro" id="IPR013412">
    <property type="entry name" value="CRISPR-assoc_RAMP_Csm3"/>
</dbReference>
<dbReference type="HOGENOM" id="CLU_067743_0_0_2"/>
<dbReference type="eggNOG" id="arCOG02658">
    <property type="taxonomic scope" value="Archaea"/>
</dbReference>